<dbReference type="EMBL" id="CM047592">
    <property type="protein sequence ID" value="KAI9917754.1"/>
    <property type="molecule type" value="Genomic_DNA"/>
</dbReference>
<evidence type="ECO:0000313" key="2">
    <source>
        <dbReference type="Proteomes" id="UP001163321"/>
    </source>
</evidence>
<sequence>MAALACIQWIRDELEAHGDLEMLNPSLVDTKSLCEFVTDGRALCLITNAVLEGEENELPKKLQLSLKQLSKFHALERVQFFIKWRRTCSKLEEHQVVTTVHLLEKMNESLKQPSQKISWPYGIKLGLILRL</sequence>
<organism evidence="1 2">
    <name type="scientific">Peronosclerospora sorghi</name>
    <dbReference type="NCBI Taxonomy" id="230839"/>
    <lineage>
        <taxon>Eukaryota</taxon>
        <taxon>Sar</taxon>
        <taxon>Stramenopiles</taxon>
        <taxon>Oomycota</taxon>
        <taxon>Peronosporomycetes</taxon>
        <taxon>Peronosporales</taxon>
        <taxon>Peronosporaceae</taxon>
        <taxon>Peronosclerospora</taxon>
    </lineage>
</organism>
<gene>
    <name evidence="1" type="ORF">PsorP6_013002</name>
</gene>
<dbReference type="Proteomes" id="UP001163321">
    <property type="component" value="Chromosome 13"/>
</dbReference>
<evidence type="ECO:0000313" key="1">
    <source>
        <dbReference type="EMBL" id="KAI9917754.1"/>
    </source>
</evidence>
<name>A0ACC0WG12_9STRA</name>
<comment type="caution">
    <text evidence="1">The sequence shown here is derived from an EMBL/GenBank/DDBJ whole genome shotgun (WGS) entry which is preliminary data.</text>
</comment>
<keyword evidence="2" id="KW-1185">Reference proteome</keyword>
<reference evidence="1 2" key="1">
    <citation type="journal article" date="2022" name="bioRxiv">
        <title>The genome of the oomycete Peronosclerospora sorghi, a cosmopolitan pathogen of maize and sorghum, is inflated with dispersed pseudogenes.</title>
        <authorList>
            <person name="Fletcher K."/>
            <person name="Martin F."/>
            <person name="Isakeit T."/>
            <person name="Cavanaugh K."/>
            <person name="Magill C."/>
            <person name="Michelmore R."/>
        </authorList>
    </citation>
    <scope>NUCLEOTIDE SEQUENCE [LARGE SCALE GENOMIC DNA]</scope>
    <source>
        <strain evidence="1">P6</strain>
    </source>
</reference>
<accession>A0ACC0WG12</accession>
<protein>
    <submittedName>
        <fullName evidence="1">Uncharacterized protein</fullName>
    </submittedName>
</protein>
<proteinExistence type="predicted"/>